<gene>
    <name evidence="1" type="ORF">GCM10012275_63450</name>
</gene>
<accession>A0A8J3CIY5</accession>
<keyword evidence="2" id="KW-1185">Reference proteome</keyword>
<organism evidence="1 2">
    <name type="scientific">Longimycelium tulufanense</name>
    <dbReference type="NCBI Taxonomy" id="907463"/>
    <lineage>
        <taxon>Bacteria</taxon>
        <taxon>Bacillati</taxon>
        <taxon>Actinomycetota</taxon>
        <taxon>Actinomycetes</taxon>
        <taxon>Pseudonocardiales</taxon>
        <taxon>Pseudonocardiaceae</taxon>
        <taxon>Longimycelium</taxon>
    </lineage>
</organism>
<evidence type="ECO:0000313" key="2">
    <source>
        <dbReference type="Proteomes" id="UP000637578"/>
    </source>
</evidence>
<reference evidence="1" key="1">
    <citation type="journal article" date="2014" name="Int. J. Syst. Evol. Microbiol.">
        <title>Complete genome sequence of Corynebacterium casei LMG S-19264T (=DSM 44701T), isolated from a smear-ripened cheese.</title>
        <authorList>
            <consortium name="US DOE Joint Genome Institute (JGI-PGF)"/>
            <person name="Walter F."/>
            <person name="Albersmeier A."/>
            <person name="Kalinowski J."/>
            <person name="Ruckert C."/>
        </authorList>
    </citation>
    <scope>NUCLEOTIDE SEQUENCE</scope>
    <source>
        <strain evidence="1">CGMCC 4.5737</strain>
    </source>
</reference>
<evidence type="ECO:0000313" key="1">
    <source>
        <dbReference type="EMBL" id="GGM84126.1"/>
    </source>
</evidence>
<sequence>MTRSVVNLQLGCVGVVRRVAVYRSVLAAVAAGELYALPTWRSVSGLEPGRLLWLGANALVAVTVPGHRVAAAQALAGAGLIAPAAWWWPCPIPWRGRTVVADRVLATERGLRLLAGPLAVAGGGRR</sequence>
<proteinExistence type="predicted"/>
<dbReference type="RefSeq" id="WP_189062130.1">
    <property type="nucleotide sequence ID" value="NZ_BMMK01000068.1"/>
</dbReference>
<protein>
    <submittedName>
        <fullName evidence="1">Uncharacterized protein</fullName>
    </submittedName>
</protein>
<comment type="caution">
    <text evidence="1">The sequence shown here is derived from an EMBL/GenBank/DDBJ whole genome shotgun (WGS) entry which is preliminary data.</text>
</comment>
<dbReference type="AlphaFoldDB" id="A0A8J3CIY5"/>
<dbReference type="EMBL" id="BMMK01000068">
    <property type="protein sequence ID" value="GGM84126.1"/>
    <property type="molecule type" value="Genomic_DNA"/>
</dbReference>
<name>A0A8J3CIY5_9PSEU</name>
<reference evidence="1" key="2">
    <citation type="submission" date="2020-09" db="EMBL/GenBank/DDBJ databases">
        <authorList>
            <person name="Sun Q."/>
            <person name="Zhou Y."/>
        </authorList>
    </citation>
    <scope>NUCLEOTIDE SEQUENCE</scope>
    <source>
        <strain evidence="1">CGMCC 4.5737</strain>
    </source>
</reference>
<dbReference type="Proteomes" id="UP000637578">
    <property type="component" value="Unassembled WGS sequence"/>
</dbReference>